<feature type="non-terminal residue" evidence="2">
    <location>
        <position position="1"/>
    </location>
</feature>
<sequence>MDDPGVRCHPIRLAHKRHCAFKAALKASSSQPSALAHMLGFFSHHSSHAHGHAKEQKEREEFTRVLVQDSEDVMGKVMATAHSEAKQVVASRLYGTDHMCSNIAVTGAERVYKTMCRCHKQEELHRAALGALQAQLASANEQLSETVSSYNQVVKDLHRQVAEAQEANEAMQRMLEAKAAVVQHQAQSADQQQEEITQSFKALI</sequence>
<dbReference type="AlphaFoldDB" id="A0A6A0AHU5"/>
<dbReference type="Proteomes" id="UP000485058">
    <property type="component" value="Unassembled WGS sequence"/>
</dbReference>
<evidence type="ECO:0000256" key="1">
    <source>
        <dbReference type="SAM" id="Coils"/>
    </source>
</evidence>
<name>A0A6A0AHU5_HAELA</name>
<organism evidence="2 3">
    <name type="scientific">Haematococcus lacustris</name>
    <name type="common">Green alga</name>
    <name type="synonym">Haematococcus pluvialis</name>
    <dbReference type="NCBI Taxonomy" id="44745"/>
    <lineage>
        <taxon>Eukaryota</taxon>
        <taxon>Viridiplantae</taxon>
        <taxon>Chlorophyta</taxon>
        <taxon>core chlorophytes</taxon>
        <taxon>Chlorophyceae</taxon>
        <taxon>CS clade</taxon>
        <taxon>Chlamydomonadales</taxon>
        <taxon>Haematococcaceae</taxon>
        <taxon>Haematococcus</taxon>
    </lineage>
</organism>
<reference evidence="2 3" key="1">
    <citation type="submission" date="2020-02" db="EMBL/GenBank/DDBJ databases">
        <title>Draft genome sequence of Haematococcus lacustris strain NIES-144.</title>
        <authorList>
            <person name="Morimoto D."/>
            <person name="Nakagawa S."/>
            <person name="Yoshida T."/>
            <person name="Sawayama S."/>
        </authorList>
    </citation>
    <scope>NUCLEOTIDE SEQUENCE [LARGE SCALE GENOMIC DNA]</scope>
    <source>
        <strain evidence="2 3">NIES-144</strain>
    </source>
</reference>
<dbReference type="EMBL" id="BLLF01005603">
    <property type="protein sequence ID" value="GFH31407.1"/>
    <property type="molecule type" value="Genomic_DNA"/>
</dbReference>
<feature type="non-terminal residue" evidence="2">
    <location>
        <position position="204"/>
    </location>
</feature>
<gene>
    <name evidence="2" type="ORF">HaLaN_30450</name>
</gene>
<proteinExistence type="predicted"/>
<accession>A0A6A0AHU5</accession>
<keyword evidence="3" id="KW-1185">Reference proteome</keyword>
<protein>
    <submittedName>
        <fullName evidence="2">Uncharacterized protein</fullName>
    </submittedName>
</protein>
<evidence type="ECO:0000313" key="3">
    <source>
        <dbReference type="Proteomes" id="UP000485058"/>
    </source>
</evidence>
<feature type="coiled-coil region" evidence="1">
    <location>
        <begin position="140"/>
        <end position="187"/>
    </location>
</feature>
<evidence type="ECO:0000313" key="2">
    <source>
        <dbReference type="EMBL" id="GFH31407.1"/>
    </source>
</evidence>
<keyword evidence="1" id="KW-0175">Coiled coil</keyword>
<comment type="caution">
    <text evidence="2">The sequence shown here is derived from an EMBL/GenBank/DDBJ whole genome shotgun (WGS) entry which is preliminary data.</text>
</comment>